<name>A0A8J2INS9_FUSEQ</name>
<evidence type="ECO:0000256" key="2">
    <source>
        <dbReference type="ARBA" id="ARBA00023002"/>
    </source>
</evidence>
<dbReference type="PANTHER" id="PTHR42748">
    <property type="entry name" value="NITROGEN METABOLITE REPRESSION PROTEIN NMRA FAMILY MEMBER"/>
    <property type="match status" value="1"/>
</dbReference>
<dbReference type="Proteomes" id="UP000693738">
    <property type="component" value="Unassembled WGS sequence"/>
</dbReference>
<protein>
    <recommendedName>
        <fullName evidence="3">NmrA-like domain-containing protein</fullName>
    </recommendedName>
</protein>
<proteinExistence type="predicted"/>
<dbReference type="InterPro" id="IPR051164">
    <property type="entry name" value="NmrA-like_oxidored"/>
</dbReference>
<organism evidence="4 5">
    <name type="scientific">Fusarium equiseti</name>
    <name type="common">Fusarium scirpi</name>
    <dbReference type="NCBI Taxonomy" id="61235"/>
    <lineage>
        <taxon>Eukaryota</taxon>
        <taxon>Fungi</taxon>
        <taxon>Dikarya</taxon>
        <taxon>Ascomycota</taxon>
        <taxon>Pezizomycotina</taxon>
        <taxon>Sordariomycetes</taxon>
        <taxon>Hypocreomycetidae</taxon>
        <taxon>Hypocreales</taxon>
        <taxon>Nectriaceae</taxon>
        <taxon>Fusarium</taxon>
        <taxon>Fusarium incarnatum-equiseti species complex</taxon>
    </lineage>
</organism>
<dbReference type="CDD" id="cd05251">
    <property type="entry name" value="NmrA_like_SDR_a"/>
    <property type="match status" value="1"/>
</dbReference>
<evidence type="ECO:0000259" key="3">
    <source>
        <dbReference type="Pfam" id="PF05368"/>
    </source>
</evidence>
<accession>A0A8J2INS9</accession>
<dbReference type="GO" id="GO:0016491">
    <property type="term" value="F:oxidoreductase activity"/>
    <property type="evidence" value="ECO:0007669"/>
    <property type="project" value="UniProtKB-KW"/>
</dbReference>
<gene>
    <name evidence="4" type="ORF">FEQUK3_LOCUS6453</name>
</gene>
<dbReference type="AlphaFoldDB" id="A0A8J2INS9"/>
<evidence type="ECO:0000313" key="4">
    <source>
        <dbReference type="EMBL" id="CAG7560748.1"/>
    </source>
</evidence>
<dbReference type="Pfam" id="PF05368">
    <property type="entry name" value="NmrA"/>
    <property type="match status" value="1"/>
</dbReference>
<evidence type="ECO:0000256" key="1">
    <source>
        <dbReference type="ARBA" id="ARBA00022857"/>
    </source>
</evidence>
<sequence length="308" mass="34310">MCTPTVFVSGATGCQGGAVTRYLRSKGVPVRALARNPTSAKAKELDSIGVELIPGDYDNQDALEQAMKGCTALFLVLMPDFTDLTAEKRWATNIFNAARAAGVEHVIYSSGFGADNPDNLTLLEKGSFVDTVMRNKNAIEEKTRNAGFDYWTILRPGFFMANFVEPFIRMYPRLVDEGVWAVALTPATILPLTDTVTIGRFGGEAFLDPKRFHEKEITYADDWLDAETILHTLSQATGRELTAEYLSDEDLEKQKPINPFIAGQLCMRDMAKLATKEATETWRIPLSTFDQFLEREKKAVHETYSQSV</sequence>
<dbReference type="GO" id="GO:0005634">
    <property type="term" value="C:nucleus"/>
    <property type="evidence" value="ECO:0007669"/>
    <property type="project" value="TreeGrafter"/>
</dbReference>
<dbReference type="InterPro" id="IPR008030">
    <property type="entry name" value="NmrA-like"/>
</dbReference>
<dbReference type="PANTHER" id="PTHR42748:SF30">
    <property type="entry name" value="NMRA-LIKE DOMAIN-CONTAINING PROTEIN"/>
    <property type="match status" value="1"/>
</dbReference>
<feature type="domain" description="NmrA-like" evidence="3">
    <location>
        <begin position="5"/>
        <end position="257"/>
    </location>
</feature>
<keyword evidence="2" id="KW-0560">Oxidoreductase</keyword>
<keyword evidence="1" id="KW-0521">NADP</keyword>
<dbReference type="EMBL" id="CAJSTJ010000137">
    <property type="protein sequence ID" value="CAG7560748.1"/>
    <property type="molecule type" value="Genomic_DNA"/>
</dbReference>
<evidence type="ECO:0000313" key="5">
    <source>
        <dbReference type="Proteomes" id="UP000693738"/>
    </source>
</evidence>
<reference evidence="4" key="1">
    <citation type="submission" date="2021-05" db="EMBL/GenBank/DDBJ databases">
        <authorList>
            <person name="Khan N."/>
        </authorList>
    </citation>
    <scope>NUCLEOTIDE SEQUENCE</scope>
</reference>
<comment type="caution">
    <text evidence="4">The sequence shown here is derived from an EMBL/GenBank/DDBJ whole genome shotgun (WGS) entry which is preliminary data.</text>
</comment>